<dbReference type="AlphaFoldDB" id="A0A6P5PM28"/>
<dbReference type="KEGG" id="mcal:110293629"/>
<gene>
    <name evidence="3" type="primary">LOC110293629</name>
</gene>
<dbReference type="GeneID" id="110293629"/>
<keyword evidence="2" id="KW-1185">Reference proteome</keyword>
<proteinExistence type="predicted"/>
<feature type="region of interest" description="Disordered" evidence="1">
    <location>
        <begin position="1"/>
        <end position="147"/>
    </location>
</feature>
<evidence type="ECO:0000256" key="1">
    <source>
        <dbReference type="SAM" id="MobiDB-lite"/>
    </source>
</evidence>
<feature type="compositionally biased region" description="Low complexity" evidence="1">
    <location>
        <begin position="19"/>
        <end position="30"/>
    </location>
</feature>
<sequence length="147" mass="15058">MEAQPPGLGSGREALGQGSPNPVLLSSSPVRALTCPSTLGGDPGVHGDVTRTRARAHGQRGKEPRRRAGTASSRRLGSPRRGPPGCHFVARPPFRAARGRGRGSGRGPAMGVAGGGRGPGPLCSPPGGREAPRARLPARLCRRRSSV</sequence>
<dbReference type="RefSeq" id="XP_021017163.1">
    <property type="nucleotide sequence ID" value="XM_021161504.1"/>
</dbReference>
<organism evidence="2 3">
    <name type="scientific">Mus caroli</name>
    <name type="common">Ryukyu mouse</name>
    <name type="synonym">Ricefield mouse</name>
    <dbReference type="NCBI Taxonomy" id="10089"/>
    <lineage>
        <taxon>Eukaryota</taxon>
        <taxon>Metazoa</taxon>
        <taxon>Chordata</taxon>
        <taxon>Craniata</taxon>
        <taxon>Vertebrata</taxon>
        <taxon>Euteleostomi</taxon>
        <taxon>Mammalia</taxon>
        <taxon>Eutheria</taxon>
        <taxon>Euarchontoglires</taxon>
        <taxon>Glires</taxon>
        <taxon>Rodentia</taxon>
        <taxon>Myomorpha</taxon>
        <taxon>Muroidea</taxon>
        <taxon>Muridae</taxon>
        <taxon>Murinae</taxon>
        <taxon>Mus</taxon>
        <taxon>Mus</taxon>
    </lineage>
</organism>
<name>A0A6P5PM28_MUSCR</name>
<evidence type="ECO:0000313" key="2">
    <source>
        <dbReference type="Proteomes" id="UP000515126"/>
    </source>
</evidence>
<feature type="compositionally biased region" description="Low complexity" evidence="1">
    <location>
        <begin position="72"/>
        <end position="96"/>
    </location>
</feature>
<feature type="compositionally biased region" description="Basic residues" evidence="1">
    <location>
        <begin position="52"/>
        <end position="68"/>
    </location>
</feature>
<accession>A0A6P5PM28</accession>
<protein>
    <submittedName>
        <fullName evidence="3">Uncharacterized protein LOC110293629</fullName>
    </submittedName>
</protein>
<feature type="compositionally biased region" description="Low complexity" evidence="1">
    <location>
        <begin position="125"/>
        <end position="139"/>
    </location>
</feature>
<feature type="compositionally biased region" description="Gly residues" evidence="1">
    <location>
        <begin position="104"/>
        <end position="119"/>
    </location>
</feature>
<dbReference type="Proteomes" id="UP000515126">
    <property type="component" value="Chromosome 4"/>
</dbReference>
<reference evidence="3" key="1">
    <citation type="submission" date="2025-08" db="UniProtKB">
        <authorList>
            <consortium name="RefSeq"/>
        </authorList>
    </citation>
    <scope>IDENTIFICATION</scope>
</reference>
<evidence type="ECO:0000313" key="3">
    <source>
        <dbReference type="RefSeq" id="XP_021017163.1"/>
    </source>
</evidence>